<organism evidence="2 3">
    <name type="scientific">Shewanella youngdeokensis</name>
    <dbReference type="NCBI Taxonomy" id="2999068"/>
    <lineage>
        <taxon>Bacteria</taxon>
        <taxon>Pseudomonadati</taxon>
        <taxon>Pseudomonadota</taxon>
        <taxon>Gammaproteobacteria</taxon>
        <taxon>Alteromonadales</taxon>
        <taxon>Shewanellaceae</taxon>
        <taxon>Shewanella</taxon>
    </lineage>
</organism>
<keyword evidence="1" id="KW-1133">Transmembrane helix</keyword>
<proteinExistence type="predicted"/>
<dbReference type="InterPro" id="IPR012902">
    <property type="entry name" value="N_methyl_site"/>
</dbReference>
<keyword evidence="3" id="KW-1185">Reference proteome</keyword>
<keyword evidence="1" id="KW-0472">Membrane</keyword>
<dbReference type="PROSITE" id="PS00409">
    <property type="entry name" value="PROKAR_NTER_METHYL"/>
    <property type="match status" value="1"/>
</dbReference>
<feature type="transmembrane region" description="Helical" evidence="1">
    <location>
        <begin position="12"/>
        <end position="33"/>
    </location>
</feature>
<name>A0ABZ0JVD4_9GAMM</name>
<evidence type="ECO:0000313" key="3">
    <source>
        <dbReference type="Proteomes" id="UP001529491"/>
    </source>
</evidence>
<dbReference type="SUPFAM" id="SSF54523">
    <property type="entry name" value="Pili subunits"/>
    <property type="match status" value="1"/>
</dbReference>
<dbReference type="Gene3D" id="3.30.700.10">
    <property type="entry name" value="Glycoprotein, Type 4 Pilin"/>
    <property type="match status" value="1"/>
</dbReference>
<evidence type="ECO:0000313" key="2">
    <source>
        <dbReference type="EMBL" id="WOT04206.1"/>
    </source>
</evidence>
<accession>A0ABZ0JVD4</accession>
<dbReference type="NCBIfam" id="TIGR02532">
    <property type="entry name" value="IV_pilin_GFxxxE"/>
    <property type="match status" value="1"/>
</dbReference>
<protein>
    <submittedName>
        <fullName evidence="2">Prepilin-type N-terminal cleavage/methylation domain-containing protein</fullName>
    </submittedName>
</protein>
<dbReference type="InterPro" id="IPR045584">
    <property type="entry name" value="Pilin-like"/>
</dbReference>
<keyword evidence="1" id="KW-0812">Transmembrane</keyword>
<dbReference type="EMBL" id="CP136522">
    <property type="protein sequence ID" value="WOT04206.1"/>
    <property type="molecule type" value="Genomic_DNA"/>
</dbReference>
<evidence type="ECO:0000256" key="1">
    <source>
        <dbReference type="SAM" id="Phobius"/>
    </source>
</evidence>
<dbReference type="RefSeq" id="WP_310471835.1">
    <property type="nucleotide sequence ID" value="NZ_CP136522.1"/>
</dbReference>
<reference evidence="2 3" key="1">
    <citation type="submission" date="2023-10" db="EMBL/GenBank/DDBJ databases">
        <title>Complete genome sequence of Shewanella sp. DAU334.</title>
        <authorList>
            <person name="Lee Y.-S."/>
            <person name="Jeong H.-R."/>
            <person name="Hwang E.-J."/>
            <person name="Choi Y.-L."/>
            <person name="Kim G.-D."/>
        </authorList>
    </citation>
    <scope>NUCLEOTIDE SEQUENCE [LARGE SCALE GENOMIC DNA]</scope>
    <source>
        <strain evidence="2 3">DAU334</strain>
    </source>
</reference>
<gene>
    <name evidence="2" type="ORF">RGE70_12800</name>
</gene>
<sequence>MHNNGPRGFTLIELVVVIIILGVIAIVAMPKFINFTSEGVIATSSNLRGTINSTATLVYSKSVIEGLEKQPNAQVMINGQLIDIVYGYPAGTQSGISAALAFDENDFNNNRQTGAWHSRASVYPGAWVYWHGNFDENAGSLACYLRYRQSTAENTKPIVDFEFSEC</sequence>
<dbReference type="Pfam" id="PF07963">
    <property type="entry name" value="N_methyl"/>
    <property type="match status" value="1"/>
</dbReference>
<dbReference type="Proteomes" id="UP001529491">
    <property type="component" value="Chromosome"/>
</dbReference>